<evidence type="ECO:0000256" key="7">
    <source>
        <dbReference type="RuleBase" id="RU363032"/>
    </source>
</evidence>
<feature type="domain" description="ABC transmembrane type-1" evidence="8">
    <location>
        <begin position="68"/>
        <end position="281"/>
    </location>
</feature>
<evidence type="ECO:0000256" key="5">
    <source>
        <dbReference type="ARBA" id="ARBA00022989"/>
    </source>
</evidence>
<evidence type="ECO:0000313" key="10">
    <source>
        <dbReference type="Proteomes" id="UP000006620"/>
    </source>
</evidence>
<evidence type="ECO:0000256" key="1">
    <source>
        <dbReference type="ARBA" id="ARBA00004651"/>
    </source>
</evidence>
<dbReference type="Pfam" id="PF00528">
    <property type="entry name" value="BPD_transp_1"/>
    <property type="match status" value="1"/>
</dbReference>
<keyword evidence="2 7" id="KW-0813">Transport</keyword>
<dbReference type="HOGENOM" id="CLU_016047_0_2_9"/>
<dbReference type="PATRIC" id="fig|1036673.3.peg.2024"/>
<keyword evidence="3" id="KW-1003">Cell membrane</keyword>
<reference evidence="9 10" key="2">
    <citation type="journal article" date="2013" name="Genome Announc.">
        <title>Genome Sequence of Growth-Improving Paenibacillus mucilaginosus Strain KNP414.</title>
        <authorList>
            <person name="Lu J.J."/>
            <person name="Wang J.F."/>
            <person name="Hu X.F."/>
        </authorList>
    </citation>
    <scope>NUCLEOTIDE SEQUENCE [LARGE SCALE GENOMIC DNA]</scope>
    <source>
        <strain evidence="9 10">KNP414</strain>
    </source>
</reference>
<dbReference type="InterPro" id="IPR000515">
    <property type="entry name" value="MetI-like"/>
</dbReference>
<name>F8F586_PAEMK</name>
<dbReference type="GO" id="GO:0055085">
    <property type="term" value="P:transmembrane transport"/>
    <property type="evidence" value="ECO:0007669"/>
    <property type="project" value="InterPro"/>
</dbReference>
<accession>F8F586</accession>
<dbReference type="SUPFAM" id="SSF161098">
    <property type="entry name" value="MetI-like"/>
    <property type="match status" value="1"/>
</dbReference>
<evidence type="ECO:0000256" key="2">
    <source>
        <dbReference type="ARBA" id="ARBA00022448"/>
    </source>
</evidence>
<dbReference type="InterPro" id="IPR050809">
    <property type="entry name" value="UgpAE/MalFG_permease"/>
</dbReference>
<dbReference type="EMBL" id="CP002869">
    <property type="protein sequence ID" value="AEI40816.1"/>
    <property type="molecule type" value="Genomic_DNA"/>
</dbReference>
<dbReference type="PANTHER" id="PTHR43227">
    <property type="entry name" value="BLL4140 PROTEIN"/>
    <property type="match status" value="1"/>
</dbReference>
<dbReference type="AlphaFoldDB" id="F8F586"/>
<gene>
    <name evidence="9" type="ordered locus">KNP414_02255</name>
</gene>
<proteinExistence type="inferred from homology"/>
<evidence type="ECO:0000256" key="4">
    <source>
        <dbReference type="ARBA" id="ARBA00022692"/>
    </source>
</evidence>
<feature type="transmembrane region" description="Helical" evidence="7">
    <location>
        <begin position="105"/>
        <end position="125"/>
    </location>
</feature>
<comment type="subcellular location">
    <subcellularLocation>
        <location evidence="1 7">Cell membrane</location>
        <topology evidence="1 7">Multi-pass membrane protein</topology>
    </subcellularLocation>
</comment>
<dbReference type="CDD" id="cd06261">
    <property type="entry name" value="TM_PBP2"/>
    <property type="match status" value="1"/>
</dbReference>
<dbReference type="InterPro" id="IPR035906">
    <property type="entry name" value="MetI-like_sf"/>
</dbReference>
<evidence type="ECO:0000313" key="9">
    <source>
        <dbReference type="EMBL" id="AEI40816.1"/>
    </source>
</evidence>
<dbReference type="GO" id="GO:0005886">
    <property type="term" value="C:plasma membrane"/>
    <property type="evidence" value="ECO:0007669"/>
    <property type="project" value="UniProtKB-SubCell"/>
</dbReference>
<dbReference type="KEGG" id="pms:KNP414_02255"/>
<dbReference type="PROSITE" id="PS50928">
    <property type="entry name" value="ABC_TM1"/>
    <property type="match status" value="1"/>
</dbReference>
<sequence>MTYSQKSAWTGFWMVVPYLLFFAAFSLIPILYGLRISFYQWALIGERKFVGLQNYLDLFSDAEFVTNTWHTVIFVLVSVPLLTAAGLLLALLANGLVRGRTLFRAAVFLPMLLSVSVISSIWVIFLQPYTGLMSQVLGALGASREVYWLSDPLLAWVSIVMSTLWWTAGFVFILYLAGLQDIPQTHYEAARIEGAGRWDSFRLITWPSLSRVTVLVVVLQTISSFKIFGQSKLITGGGPAGSTKTIVFSIYEKGFQHFELGYASAISFILLLIILLISLLQFRLLREN</sequence>
<keyword evidence="6 7" id="KW-0472">Membrane</keyword>
<evidence type="ECO:0000256" key="6">
    <source>
        <dbReference type="ARBA" id="ARBA00023136"/>
    </source>
</evidence>
<feature type="transmembrane region" description="Helical" evidence="7">
    <location>
        <begin position="153"/>
        <end position="177"/>
    </location>
</feature>
<dbReference type="Gene3D" id="1.10.3720.10">
    <property type="entry name" value="MetI-like"/>
    <property type="match status" value="1"/>
</dbReference>
<evidence type="ECO:0000259" key="8">
    <source>
        <dbReference type="PROSITE" id="PS50928"/>
    </source>
</evidence>
<feature type="transmembrane region" description="Helical" evidence="7">
    <location>
        <begin position="69"/>
        <end position="93"/>
    </location>
</feature>
<keyword evidence="5 7" id="KW-1133">Transmembrane helix</keyword>
<keyword evidence="4 7" id="KW-0812">Transmembrane</keyword>
<organism evidence="9 10">
    <name type="scientific">Paenibacillus mucilaginosus (strain KNP414)</name>
    <dbReference type="NCBI Taxonomy" id="1036673"/>
    <lineage>
        <taxon>Bacteria</taxon>
        <taxon>Bacillati</taxon>
        <taxon>Bacillota</taxon>
        <taxon>Bacilli</taxon>
        <taxon>Bacillales</taxon>
        <taxon>Paenibacillaceae</taxon>
        <taxon>Paenibacillus</taxon>
    </lineage>
</organism>
<feature type="transmembrane region" description="Helical" evidence="7">
    <location>
        <begin position="260"/>
        <end position="282"/>
    </location>
</feature>
<dbReference type="PANTHER" id="PTHR43227:SF8">
    <property type="entry name" value="DIACETYLCHITOBIOSE UPTAKE SYSTEM PERMEASE PROTEIN DASB"/>
    <property type="match status" value="1"/>
</dbReference>
<dbReference type="RefSeq" id="WP_013915977.1">
    <property type="nucleotide sequence ID" value="NC_015690.1"/>
</dbReference>
<comment type="similarity">
    <text evidence="7">Belongs to the binding-protein-dependent transport system permease family.</text>
</comment>
<reference evidence="10" key="1">
    <citation type="submission" date="2011-06" db="EMBL/GenBank/DDBJ databases">
        <title>Complete genome sequence of Paenibacillus mucilaginosus KNP414.</title>
        <authorList>
            <person name="Wang J."/>
            <person name="Hu S."/>
            <person name="Hu X."/>
            <person name="Zhang B."/>
            <person name="Dong D."/>
            <person name="Zhang S."/>
            <person name="Zhao K."/>
            <person name="Wu D."/>
        </authorList>
    </citation>
    <scope>NUCLEOTIDE SEQUENCE [LARGE SCALE GENOMIC DNA]</scope>
    <source>
        <strain evidence="10">KNP414</strain>
    </source>
</reference>
<evidence type="ECO:0000256" key="3">
    <source>
        <dbReference type="ARBA" id="ARBA00022475"/>
    </source>
</evidence>
<protein>
    <submittedName>
        <fullName evidence="9">Sugar ABC transporter permease</fullName>
    </submittedName>
</protein>
<feature type="transmembrane region" description="Helical" evidence="7">
    <location>
        <begin position="12"/>
        <end position="32"/>
    </location>
</feature>
<dbReference type="Proteomes" id="UP000006620">
    <property type="component" value="Chromosome"/>
</dbReference>